<evidence type="ECO:0000313" key="2">
    <source>
        <dbReference type="EMBL" id="GAA0138713.1"/>
    </source>
</evidence>
<dbReference type="Pfam" id="PF07970">
    <property type="entry name" value="COPIIcoated_ERV"/>
    <property type="match status" value="1"/>
</dbReference>
<protein>
    <recommendedName>
        <fullName evidence="1">Endoplasmic reticulum vesicle transporter C-terminal domain-containing protein</fullName>
    </recommendedName>
</protein>
<name>A0AAV3NID1_LITER</name>
<accession>A0AAV3NID1</accession>
<dbReference type="PANTHER" id="PTHR10984">
    <property type="entry name" value="ENDOPLASMIC RETICULUM-GOLGI INTERMEDIATE COMPARTMENT PROTEIN"/>
    <property type="match status" value="1"/>
</dbReference>
<reference evidence="2 3" key="1">
    <citation type="submission" date="2024-01" db="EMBL/GenBank/DDBJ databases">
        <title>The complete chloroplast genome sequence of Lithospermum erythrorhizon: insights into the phylogenetic relationship among Boraginaceae species and the maternal lineages of purple gromwells.</title>
        <authorList>
            <person name="Okada T."/>
            <person name="Watanabe K."/>
        </authorList>
    </citation>
    <scope>NUCLEOTIDE SEQUENCE [LARGE SCALE GENOMIC DNA]</scope>
</reference>
<sequence>MSQRLTFRFDRFALRAFNHSINTNYNCEEVSEAYRKKGWGLSNPDSVDQCKRECFLQRIKEEEEEGEGCNIYGFLDVNKVAGN</sequence>
<dbReference type="EMBL" id="BAABME010000032">
    <property type="protein sequence ID" value="GAA0138713.1"/>
    <property type="molecule type" value="Genomic_DNA"/>
</dbReference>
<dbReference type="InterPro" id="IPR012936">
    <property type="entry name" value="Erv_C"/>
</dbReference>
<comment type="caution">
    <text evidence="2">The sequence shown here is derived from an EMBL/GenBank/DDBJ whole genome shotgun (WGS) entry which is preliminary data.</text>
</comment>
<dbReference type="GO" id="GO:0005783">
    <property type="term" value="C:endoplasmic reticulum"/>
    <property type="evidence" value="ECO:0007669"/>
    <property type="project" value="TreeGrafter"/>
</dbReference>
<dbReference type="AlphaFoldDB" id="A0AAV3NID1"/>
<feature type="domain" description="Endoplasmic reticulum vesicle transporter C-terminal" evidence="1">
    <location>
        <begin position="26"/>
        <end position="83"/>
    </location>
</feature>
<evidence type="ECO:0000313" key="3">
    <source>
        <dbReference type="Proteomes" id="UP001454036"/>
    </source>
</evidence>
<dbReference type="PANTHER" id="PTHR10984:SF82">
    <property type="entry name" value="ENDOPLASMIC RETICULUM VESICLE TRANSPORTER PROTEIN"/>
    <property type="match status" value="1"/>
</dbReference>
<keyword evidence="3" id="KW-1185">Reference proteome</keyword>
<gene>
    <name evidence="2" type="ORF">LIER_00405</name>
</gene>
<organism evidence="2 3">
    <name type="scientific">Lithospermum erythrorhizon</name>
    <name type="common">Purple gromwell</name>
    <name type="synonym">Lithospermum officinale var. erythrorhizon</name>
    <dbReference type="NCBI Taxonomy" id="34254"/>
    <lineage>
        <taxon>Eukaryota</taxon>
        <taxon>Viridiplantae</taxon>
        <taxon>Streptophyta</taxon>
        <taxon>Embryophyta</taxon>
        <taxon>Tracheophyta</taxon>
        <taxon>Spermatophyta</taxon>
        <taxon>Magnoliopsida</taxon>
        <taxon>eudicotyledons</taxon>
        <taxon>Gunneridae</taxon>
        <taxon>Pentapetalae</taxon>
        <taxon>asterids</taxon>
        <taxon>lamiids</taxon>
        <taxon>Boraginales</taxon>
        <taxon>Boraginaceae</taxon>
        <taxon>Boraginoideae</taxon>
        <taxon>Lithospermeae</taxon>
        <taxon>Lithospermum</taxon>
    </lineage>
</organism>
<dbReference type="InterPro" id="IPR045888">
    <property type="entry name" value="Erv"/>
</dbReference>
<proteinExistence type="predicted"/>
<dbReference type="GO" id="GO:0030134">
    <property type="term" value="C:COPII-coated ER to Golgi transport vesicle"/>
    <property type="evidence" value="ECO:0007669"/>
    <property type="project" value="TreeGrafter"/>
</dbReference>
<dbReference type="Proteomes" id="UP001454036">
    <property type="component" value="Unassembled WGS sequence"/>
</dbReference>
<evidence type="ECO:0000259" key="1">
    <source>
        <dbReference type="Pfam" id="PF07970"/>
    </source>
</evidence>